<gene>
    <name evidence="3" type="ORF">QCA50_004197</name>
</gene>
<dbReference type="InterPro" id="IPR011993">
    <property type="entry name" value="PH-like_dom_sf"/>
</dbReference>
<dbReference type="AlphaFoldDB" id="A0AAW0GKU7"/>
<evidence type="ECO:0000313" key="3">
    <source>
        <dbReference type="EMBL" id="KAK7692567.1"/>
    </source>
</evidence>
<evidence type="ECO:0000259" key="2">
    <source>
        <dbReference type="Pfam" id="PF08567"/>
    </source>
</evidence>
<evidence type="ECO:0000256" key="1">
    <source>
        <dbReference type="SAM" id="MobiDB-lite"/>
    </source>
</evidence>
<evidence type="ECO:0000313" key="4">
    <source>
        <dbReference type="Proteomes" id="UP001385951"/>
    </source>
</evidence>
<reference evidence="3 4" key="1">
    <citation type="submission" date="2022-09" db="EMBL/GenBank/DDBJ databases">
        <authorList>
            <person name="Palmer J.M."/>
        </authorList>
    </citation>
    <scope>NUCLEOTIDE SEQUENCE [LARGE SCALE GENOMIC DNA]</scope>
    <source>
        <strain evidence="3 4">DSM 7382</strain>
    </source>
</reference>
<protein>
    <recommendedName>
        <fullName evidence="2">TFIIH p62 subunit N-terminal domain-containing protein</fullName>
    </recommendedName>
</protein>
<feature type="domain" description="TFIIH p62 subunit N-terminal" evidence="2">
    <location>
        <begin position="14"/>
        <end position="47"/>
    </location>
</feature>
<dbReference type="Gene3D" id="2.30.29.30">
    <property type="entry name" value="Pleckstrin-homology domain (PH domain)/Phosphotyrosine-binding domain (PTB)"/>
    <property type="match status" value="1"/>
</dbReference>
<sequence>MPSTNTNTITAKASYKKLPGLLELTSTHLQWTQDGKKAPSVHVPHAEALSRRVRLKSD</sequence>
<dbReference type="Pfam" id="PF08567">
    <property type="entry name" value="PH_TFIIH"/>
    <property type="match status" value="1"/>
</dbReference>
<feature type="region of interest" description="Disordered" evidence="1">
    <location>
        <begin position="34"/>
        <end position="58"/>
    </location>
</feature>
<dbReference type="Proteomes" id="UP001385951">
    <property type="component" value="Unassembled WGS sequence"/>
</dbReference>
<name>A0AAW0GKU7_9APHY</name>
<dbReference type="InterPro" id="IPR013876">
    <property type="entry name" value="TFIIH_BTF_p62_N"/>
</dbReference>
<organism evidence="3 4">
    <name type="scientific">Cerrena zonata</name>
    <dbReference type="NCBI Taxonomy" id="2478898"/>
    <lineage>
        <taxon>Eukaryota</taxon>
        <taxon>Fungi</taxon>
        <taxon>Dikarya</taxon>
        <taxon>Basidiomycota</taxon>
        <taxon>Agaricomycotina</taxon>
        <taxon>Agaricomycetes</taxon>
        <taxon>Polyporales</taxon>
        <taxon>Cerrenaceae</taxon>
        <taxon>Cerrena</taxon>
    </lineage>
</organism>
<accession>A0AAW0GKU7</accession>
<dbReference type="EMBL" id="JASBNA010000004">
    <property type="protein sequence ID" value="KAK7692567.1"/>
    <property type="molecule type" value="Genomic_DNA"/>
</dbReference>
<proteinExistence type="predicted"/>
<feature type="compositionally biased region" description="Basic and acidic residues" evidence="1">
    <location>
        <begin position="44"/>
        <end position="58"/>
    </location>
</feature>
<comment type="caution">
    <text evidence="3">The sequence shown here is derived from an EMBL/GenBank/DDBJ whole genome shotgun (WGS) entry which is preliminary data.</text>
</comment>
<keyword evidence="4" id="KW-1185">Reference proteome</keyword>